<evidence type="ECO:0000259" key="2">
    <source>
        <dbReference type="Pfam" id="PF11827"/>
    </source>
</evidence>
<gene>
    <name evidence="3" type="ORF">SAMN05444682_10975</name>
</gene>
<name>A0A1I3QR52_9SPHI</name>
<dbReference type="RefSeq" id="WP_090629004.1">
    <property type="nucleotide sequence ID" value="NZ_FOQO01000009.1"/>
</dbReference>
<organism evidence="3 4">
    <name type="scientific">Parapedobacter indicus</name>
    <dbReference type="NCBI Taxonomy" id="1477437"/>
    <lineage>
        <taxon>Bacteria</taxon>
        <taxon>Pseudomonadati</taxon>
        <taxon>Bacteroidota</taxon>
        <taxon>Sphingobacteriia</taxon>
        <taxon>Sphingobacteriales</taxon>
        <taxon>Sphingobacteriaceae</taxon>
        <taxon>Parapedobacter</taxon>
    </lineage>
</organism>
<dbReference type="Gene3D" id="3.30.70.100">
    <property type="match status" value="1"/>
</dbReference>
<evidence type="ECO:0000256" key="1">
    <source>
        <dbReference type="SAM" id="SignalP"/>
    </source>
</evidence>
<evidence type="ECO:0000313" key="4">
    <source>
        <dbReference type="Proteomes" id="UP000198670"/>
    </source>
</evidence>
<protein>
    <submittedName>
        <fullName evidence="3">Copper chaperone CopZ</fullName>
    </submittedName>
</protein>
<dbReference type="Proteomes" id="UP000198670">
    <property type="component" value="Unassembled WGS sequence"/>
</dbReference>
<dbReference type="EMBL" id="FOQO01000009">
    <property type="protein sequence ID" value="SFJ36009.1"/>
    <property type="molecule type" value="Genomic_DNA"/>
</dbReference>
<dbReference type="GO" id="GO:0046872">
    <property type="term" value="F:metal ion binding"/>
    <property type="evidence" value="ECO:0007669"/>
    <property type="project" value="InterPro"/>
</dbReference>
<keyword evidence="1" id="KW-0732">Signal</keyword>
<feature type="chain" id="PRO_5011447325" evidence="1">
    <location>
        <begin position="20"/>
        <end position="276"/>
    </location>
</feature>
<accession>A0A1I3QR52</accession>
<proteinExistence type="predicted"/>
<dbReference type="InterPro" id="IPR036163">
    <property type="entry name" value="HMA_dom_sf"/>
</dbReference>
<feature type="signal peptide" evidence="1">
    <location>
        <begin position="1"/>
        <end position="19"/>
    </location>
</feature>
<dbReference type="Pfam" id="PF11827">
    <property type="entry name" value="DUF3347"/>
    <property type="match status" value="1"/>
</dbReference>
<dbReference type="SUPFAM" id="SSF55008">
    <property type="entry name" value="HMA, heavy metal-associated domain"/>
    <property type="match status" value="1"/>
</dbReference>
<feature type="domain" description="DUF3347" evidence="2">
    <location>
        <begin position="142"/>
        <end position="220"/>
    </location>
</feature>
<keyword evidence="4" id="KW-1185">Reference proteome</keyword>
<dbReference type="AlphaFoldDB" id="A0A1I3QR52"/>
<evidence type="ECO:0000313" key="3">
    <source>
        <dbReference type="EMBL" id="SFJ36009.1"/>
    </source>
</evidence>
<dbReference type="InterPro" id="IPR021782">
    <property type="entry name" value="DUF3347"/>
</dbReference>
<dbReference type="STRING" id="1477437.SAMN05444682_10975"/>
<dbReference type="OrthoDB" id="5513217at2"/>
<sequence>MKITFLVPMLLPMWGIASAQLPNARTETVRIEGNCDQCKQTIETAGTKKGEATLSWDADTHLAELTYDATTTSADAVLKRVAYAGYDNERYLAPAEAYAALDNCCQYERAPQAAALTADGQGTTHGGHQPVATSQQSPIDGVLHAYFKLKDALVAGDAKSVTAPATALAKQLGELSAPAAKQAATHAAAVAKAKTLDDQRNRFVLLSEHLYSLTKANTPSSAVYYQHCPMYNKGKGANWLSQEKAIRNPYYGEQMLTCGSVVETLGGNGAEPHSHN</sequence>
<reference evidence="3 4" key="1">
    <citation type="submission" date="2016-10" db="EMBL/GenBank/DDBJ databases">
        <authorList>
            <person name="de Groot N.N."/>
        </authorList>
    </citation>
    <scope>NUCLEOTIDE SEQUENCE [LARGE SCALE GENOMIC DNA]</scope>
    <source>
        <strain evidence="3 4">RK1</strain>
    </source>
</reference>